<keyword evidence="5" id="KW-0547">Nucleotide-binding</keyword>
<organism evidence="13 14">
    <name type="scientific">Sediminicola arcticus</name>
    <dbReference type="NCBI Taxonomy" id="1574308"/>
    <lineage>
        <taxon>Bacteria</taxon>
        <taxon>Pseudomonadati</taxon>
        <taxon>Bacteroidota</taxon>
        <taxon>Flavobacteriia</taxon>
        <taxon>Flavobacteriales</taxon>
        <taxon>Flavobacteriaceae</taxon>
        <taxon>Sediminicola</taxon>
    </lineage>
</organism>
<evidence type="ECO:0000256" key="9">
    <source>
        <dbReference type="ARBA" id="ARBA00023098"/>
    </source>
</evidence>
<dbReference type="PANTHER" id="PTHR12358:SF106">
    <property type="entry name" value="LIPID KINASE YEGS"/>
    <property type="match status" value="1"/>
</dbReference>
<dbReference type="Proteomes" id="UP001549799">
    <property type="component" value="Unassembled WGS sequence"/>
</dbReference>
<comment type="cofactor">
    <cofactor evidence="1">
        <name>Mg(2+)</name>
        <dbReference type="ChEBI" id="CHEBI:18420"/>
    </cofactor>
</comment>
<evidence type="ECO:0000313" key="14">
    <source>
        <dbReference type="Proteomes" id="UP001549799"/>
    </source>
</evidence>
<reference evidence="13 14" key="1">
    <citation type="submission" date="2024-07" db="EMBL/GenBank/DDBJ databases">
        <title>The genome sequence of type strain Sediminicola arcticus GDMCC 1.2805.</title>
        <authorList>
            <person name="Liu Y."/>
        </authorList>
    </citation>
    <scope>NUCLEOTIDE SEQUENCE [LARGE SCALE GENOMIC DNA]</scope>
    <source>
        <strain evidence="13 14">GDMCC 1.2805</strain>
    </source>
</reference>
<protein>
    <submittedName>
        <fullName evidence="13">YegS/Rv2252/BmrU family lipid kinase</fullName>
    </submittedName>
</protein>
<keyword evidence="3" id="KW-0808">Transferase</keyword>
<dbReference type="PROSITE" id="PS50146">
    <property type="entry name" value="DAGK"/>
    <property type="match status" value="1"/>
</dbReference>
<feature type="domain" description="DAGKc" evidence="12">
    <location>
        <begin position="1"/>
        <end position="129"/>
    </location>
</feature>
<keyword evidence="4" id="KW-0479">Metal-binding</keyword>
<evidence type="ECO:0000256" key="6">
    <source>
        <dbReference type="ARBA" id="ARBA00022777"/>
    </source>
</evidence>
<sequence>MEFIHFIVNPVAGYGKNPITEPFLKAYFEEENYTIQVKYSTFKKQAILLTKESILEGATIIVACGGDGTINEVASCLVRTPIILGIIPIGSGNGLASNLQIPSNVEKAIAIIKNKKNTQIDVGSINDRYFFSNTGIGFAASVIKNYEQKRTHTLWGYITATFKSFKEFGDAVDSEVSIDKSQIMDNPFMIFISNSNELGYKVSLTPKASLQDGYLDVVIVPKIGRLKIIFLILLMLFNKQHILKEVKTFQTKKIQLYKNKGVDFEPQIDGDVQLMGERTLNIALEEGALNVFVTQPFGIVMG</sequence>
<dbReference type="GO" id="GO:0016301">
    <property type="term" value="F:kinase activity"/>
    <property type="evidence" value="ECO:0007669"/>
    <property type="project" value="UniProtKB-KW"/>
</dbReference>
<dbReference type="SUPFAM" id="SSF111331">
    <property type="entry name" value="NAD kinase/diacylglycerol kinase-like"/>
    <property type="match status" value="1"/>
</dbReference>
<dbReference type="InterPro" id="IPR050187">
    <property type="entry name" value="Lipid_Phosphate_FormReg"/>
</dbReference>
<dbReference type="Pfam" id="PF19279">
    <property type="entry name" value="YegS_C"/>
    <property type="match status" value="1"/>
</dbReference>
<proteinExistence type="predicted"/>
<evidence type="ECO:0000259" key="12">
    <source>
        <dbReference type="PROSITE" id="PS50146"/>
    </source>
</evidence>
<dbReference type="InterPro" id="IPR005218">
    <property type="entry name" value="Diacylglycerol/lipid_kinase"/>
</dbReference>
<keyword evidence="14" id="KW-1185">Reference proteome</keyword>
<evidence type="ECO:0000256" key="1">
    <source>
        <dbReference type="ARBA" id="ARBA00001946"/>
    </source>
</evidence>
<evidence type="ECO:0000256" key="11">
    <source>
        <dbReference type="ARBA" id="ARBA00023264"/>
    </source>
</evidence>
<comment type="caution">
    <text evidence="13">The sequence shown here is derived from an EMBL/GenBank/DDBJ whole genome shotgun (WGS) entry which is preliminary data.</text>
</comment>
<dbReference type="EMBL" id="JBEXAE010000007">
    <property type="protein sequence ID" value="MET6991684.1"/>
    <property type="molecule type" value="Genomic_DNA"/>
</dbReference>
<evidence type="ECO:0000256" key="2">
    <source>
        <dbReference type="ARBA" id="ARBA00022516"/>
    </source>
</evidence>
<dbReference type="InterPro" id="IPR017438">
    <property type="entry name" value="ATP-NAD_kinase_N"/>
</dbReference>
<dbReference type="InterPro" id="IPR045540">
    <property type="entry name" value="YegS/DAGK_C"/>
</dbReference>
<evidence type="ECO:0000313" key="13">
    <source>
        <dbReference type="EMBL" id="MET6991684.1"/>
    </source>
</evidence>
<dbReference type="NCBIfam" id="TIGR00147">
    <property type="entry name" value="YegS/Rv2252/BmrU family lipid kinase"/>
    <property type="match status" value="1"/>
</dbReference>
<name>A0ABV2SX11_9FLAO</name>
<dbReference type="InterPro" id="IPR016064">
    <property type="entry name" value="NAD/diacylglycerol_kinase_sf"/>
</dbReference>
<keyword evidence="10" id="KW-0594">Phospholipid biosynthesis</keyword>
<dbReference type="Gene3D" id="3.40.50.10330">
    <property type="entry name" value="Probable inorganic polyphosphate/atp-NAD kinase, domain 1"/>
    <property type="match status" value="1"/>
</dbReference>
<dbReference type="PANTHER" id="PTHR12358">
    <property type="entry name" value="SPHINGOSINE KINASE"/>
    <property type="match status" value="1"/>
</dbReference>
<keyword evidence="6 13" id="KW-0418">Kinase</keyword>
<keyword evidence="9" id="KW-0443">Lipid metabolism</keyword>
<dbReference type="SMART" id="SM00046">
    <property type="entry name" value="DAGKc"/>
    <property type="match status" value="1"/>
</dbReference>
<evidence type="ECO:0000256" key="4">
    <source>
        <dbReference type="ARBA" id="ARBA00022723"/>
    </source>
</evidence>
<gene>
    <name evidence="13" type="ORF">ABXZ36_13610</name>
</gene>
<evidence type="ECO:0000256" key="7">
    <source>
        <dbReference type="ARBA" id="ARBA00022840"/>
    </source>
</evidence>
<accession>A0ABV2SX11</accession>
<dbReference type="InterPro" id="IPR001206">
    <property type="entry name" value="Diacylglycerol_kinase_cat_dom"/>
</dbReference>
<dbReference type="Pfam" id="PF00781">
    <property type="entry name" value="DAGK_cat"/>
    <property type="match status" value="1"/>
</dbReference>
<evidence type="ECO:0000256" key="5">
    <source>
        <dbReference type="ARBA" id="ARBA00022741"/>
    </source>
</evidence>
<keyword evidence="7" id="KW-0067">ATP-binding</keyword>
<evidence type="ECO:0000256" key="8">
    <source>
        <dbReference type="ARBA" id="ARBA00022842"/>
    </source>
</evidence>
<evidence type="ECO:0000256" key="3">
    <source>
        <dbReference type="ARBA" id="ARBA00022679"/>
    </source>
</evidence>
<dbReference type="Gene3D" id="2.60.200.40">
    <property type="match status" value="1"/>
</dbReference>
<keyword evidence="2" id="KW-0444">Lipid biosynthesis</keyword>
<dbReference type="RefSeq" id="WP_354616230.1">
    <property type="nucleotide sequence ID" value="NZ_JBEXAE010000007.1"/>
</dbReference>
<evidence type="ECO:0000256" key="10">
    <source>
        <dbReference type="ARBA" id="ARBA00023209"/>
    </source>
</evidence>
<keyword evidence="8" id="KW-0460">Magnesium</keyword>
<keyword evidence="11" id="KW-1208">Phospholipid metabolism</keyword>